<gene>
    <name evidence="4" type="ORF">BN1049_01187</name>
</gene>
<proteinExistence type="predicted"/>
<dbReference type="Pfam" id="PF01636">
    <property type="entry name" value="APH"/>
    <property type="match status" value="1"/>
</dbReference>
<dbReference type="EMBL" id="LM997413">
    <property type="protein sequence ID" value="CEA03642.1"/>
    <property type="molecule type" value="Genomic_DNA"/>
</dbReference>
<organism evidence="4">
    <name type="scientific">Pseudomonas saudimassiliensis</name>
    <dbReference type="NCBI Taxonomy" id="1461581"/>
    <lineage>
        <taxon>Bacteria</taxon>
        <taxon>Pseudomonadati</taxon>
        <taxon>Pseudomonadota</taxon>
        <taxon>Gammaproteobacteria</taxon>
        <taxon>Pseudomonadales</taxon>
        <taxon>Pseudomonadaceae</taxon>
        <taxon>Pseudomonas</taxon>
    </lineage>
</organism>
<dbReference type="GO" id="GO:0005524">
    <property type="term" value="F:ATP binding"/>
    <property type="evidence" value="ECO:0007669"/>
    <property type="project" value="UniProtKB-KW"/>
</dbReference>
<keyword evidence="2" id="KW-0067">ATP-binding</keyword>
<dbReference type="OrthoDB" id="9809275at2"/>
<accession>A0A078MDZ0</accession>
<dbReference type="GO" id="GO:0016740">
    <property type="term" value="F:transferase activity"/>
    <property type="evidence" value="ECO:0007669"/>
    <property type="project" value="UniProtKB-KW"/>
</dbReference>
<keyword evidence="1" id="KW-0547">Nucleotide-binding</keyword>
<evidence type="ECO:0000313" key="4">
    <source>
        <dbReference type="EMBL" id="CEA03642.1"/>
    </source>
</evidence>
<evidence type="ECO:0000256" key="2">
    <source>
        <dbReference type="ARBA" id="ARBA00022840"/>
    </source>
</evidence>
<evidence type="ECO:0000256" key="1">
    <source>
        <dbReference type="ARBA" id="ARBA00022741"/>
    </source>
</evidence>
<sequence length="363" mass="40670">MLRLLIEIVDNKALLGARASAEAGEPRVDARRRLLEAWLPAAVAEAHQAQGWAQAGAGELQPASADASFRRYFRWSDGAHSLIIMDAPPEQEDVRPFIRIAGLLAAAGVKTPAILAADPDQGFLLLEDLGARTYLQSIQAGVSEAELERLFAGAISTLVRWQASSRPGELPDYDEAVLRRELGLFPDWFVGRHLQRELTAGQLADWDVLCDTLLASHLAENRVFVHRDYMPRNLMTAPGEPGVLDFQDALYGPASYDITSLFADAFFNLPLAERENWVRRYWEQARAAGIALPERFEEFLGQSRLMGVQRHLKVLGIFARIRYRDGKPHYLDDAPRFVQYLRDACDQDQRLAPLGRLLDSLEL</sequence>
<protein>
    <submittedName>
        <fullName evidence="4">Putative phosphotransferase</fullName>
    </submittedName>
</protein>
<keyword evidence="4" id="KW-0808">Transferase</keyword>
<feature type="domain" description="Aminoglycoside phosphotransferase" evidence="3">
    <location>
        <begin position="60"/>
        <end position="287"/>
    </location>
</feature>
<dbReference type="Gene3D" id="3.30.200.20">
    <property type="entry name" value="Phosphorylase Kinase, domain 1"/>
    <property type="match status" value="1"/>
</dbReference>
<dbReference type="PANTHER" id="PTHR33540">
    <property type="entry name" value="TRNA THREONYLCARBAMOYLADENOSINE BIOSYNTHESIS PROTEIN TSAE"/>
    <property type="match status" value="1"/>
</dbReference>
<reference evidence="4" key="1">
    <citation type="submission" date="2014-07" db="EMBL/GenBank/DDBJ databases">
        <authorList>
            <person name="Urmite Genomes Urmite Genomes"/>
        </authorList>
    </citation>
    <scope>NUCLEOTIDE SEQUENCE</scope>
    <source>
        <strain evidence="4">12M76_air</strain>
    </source>
</reference>
<dbReference type="AlphaFoldDB" id="A0A078MDZ0"/>
<dbReference type="SUPFAM" id="SSF56112">
    <property type="entry name" value="Protein kinase-like (PK-like)"/>
    <property type="match status" value="1"/>
</dbReference>
<dbReference type="InterPro" id="IPR002575">
    <property type="entry name" value="Aminoglycoside_PTrfase"/>
</dbReference>
<dbReference type="InterPro" id="IPR011009">
    <property type="entry name" value="Kinase-like_dom_sf"/>
</dbReference>
<dbReference type="Gene3D" id="3.90.1200.10">
    <property type="match status" value="1"/>
</dbReference>
<name>A0A078MDZ0_9PSED</name>
<dbReference type="PATRIC" id="fig|1461581.3.peg.1163"/>
<dbReference type="PANTHER" id="PTHR33540:SF1">
    <property type="entry name" value="N-ACETYLMURAMATE_N-ACETYLGLUCOSAMINE KINASE"/>
    <property type="match status" value="1"/>
</dbReference>
<evidence type="ECO:0000259" key="3">
    <source>
        <dbReference type="Pfam" id="PF01636"/>
    </source>
</evidence>
<dbReference type="EMBL" id="LK391969">
    <property type="protein sequence ID" value="CEF26260.1"/>
    <property type="molecule type" value="Genomic_DNA"/>
</dbReference>